<protein>
    <submittedName>
        <fullName evidence="1">Uncharacterized protein</fullName>
    </submittedName>
</protein>
<reference evidence="1 2" key="1">
    <citation type="submission" date="2019-02" db="EMBL/GenBank/DDBJ databases">
        <title>Deep-cultivation of Planctomycetes and their phenomic and genomic characterization uncovers novel biology.</title>
        <authorList>
            <person name="Wiegand S."/>
            <person name="Jogler M."/>
            <person name="Boedeker C."/>
            <person name="Pinto D."/>
            <person name="Vollmers J."/>
            <person name="Rivas-Marin E."/>
            <person name="Kohn T."/>
            <person name="Peeters S.H."/>
            <person name="Heuer A."/>
            <person name="Rast P."/>
            <person name="Oberbeckmann S."/>
            <person name="Bunk B."/>
            <person name="Jeske O."/>
            <person name="Meyerdierks A."/>
            <person name="Storesund J.E."/>
            <person name="Kallscheuer N."/>
            <person name="Luecker S."/>
            <person name="Lage O.M."/>
            <person name="Pohl T."/>
            <person name="Merkel B.J."/>
            <person name="Hornburger P."/>
            <person name="Mueller R.-W."/>
            <person name="Bruemmer F."/>
            <person name="Labrenz M."/>
            <person name="Spormann A.M."/>
            <person name="Op den Camp H."/>
            <person name="Overmann J."/>
            <person name="Amann R."/>
            <person name="Jetten M.S.M."/>
            <person name="Mascher T."/>
            <person name="Medema M.H."/>
            <person name="Devos D.P."/>
            <person name="Kaster A.-K."/>
            <person name="Ovreas L."/>
            <person name="Rohde M."/>
            <person name="Galperin M.Y."/>
            <person name="Jogler C."/>
        </authorList>
    </citation>
    <scope>NUCLEOTIDE SEQUENCE [LARGE SCALE GENOMIC DNA]</scope>
    <source>
        <strain evidence="1 2">I41</strain>
    </source>
</reference>
<dbReference type="OrthoDB" id="275608at2"/>
<proteinExistence type="predicted"/>
<evidence type="ECO:0000313" key="1">
    <source>
        <dbReference type="EMBL" id="QDT73959.1"/>
    </source>
</evidence>
<organism evidence="1 2">
    <name type="scientific">Lacipirellula limnantheis</name>
    <dbReference type="NCBI Taxonomy" id="2528024"/>
    <lineage>
        <taxon>Bacteria</taxon>
        <taxon>Pseudomonadati</taxon>
        <taxon>Planctomycetota</taxon>
        <taxon>Planctomycetia</taxon>
        <taxon>Pirellulales</taxon>
        <taxon>Lacipirellulaceae</taxon>
        <taxon>Lacipirellula</taxon>
    </lineage>
</organism>
<evidence type="ECO:0000313" key="2">
    <source>
        <dbReference type="Proteomes" id="UP000317909"/>
    </source>
</evidence>
<dbReference type="EMBL" id="CP036339">
    <property type="protein sequence ID" value="QDT73959.1"/>
    <property type="molecule type" value="Genomic_DNA"/>
</dbReference>
<keyword evidence="2" id="KW-1185">Reference proteome</keyword>
<name>A0A517U003_9BACT</name>
<dbReference type="Proteomes" id="UP000317909">
    <property type="component" value="Chromosome"/>
</dbReference>
<sequence length="112" mass="11893">MKSYRGVGWAAAIAVAGLVWTVEAQQPPASVPNFGGAGQLITYLIPSADAKPTALTIVEPATKRIVVYHIDKTSGEISLKSAREIAGDLSLEYFNTGSPLPQEIKKGLARQQ</sequence>
<dbReference type="KEGG" id="llh:I41_31510"/>
<dbReference type="RefSeq" id="WP_145433712.1">
    <property type="nucleotide sequence ID" value="NZ_CP036339.1"/>
</dbReference>
<accession>A0A517U003</accession>
<dbReference type="AlphaFoldDB" id="A0A517U003"/>
<gene>
    <name evidence="1" type="ORF">I41_31510</name>
</gene>